<feature type="signal peptide" evidence="2">
    <location>
        <begin position="1"/>
        <end position="21"/>
    </location>
</feature>
<proteinExistence type="inferred from homology"/>
<evidence type="ECO:0000256" key="2">
    <source>
        <dbReference type="SAM" id="SignalP"/>
    </source>
</evidence>
<protein>
    <recommendedName>
        <fullName evidence="5">GDSL esterase/lipase</fullName>
    </recommendedName>
</protein>
<dbReference type="Pfam" id="PF00657">
    <property type="entry name" value="Lipase_GDSL"/>
    <property type="match status" value="1"/>
</dbReference>
<reference evidence="3" key="1">
    <citation type="submission" date="2023-05" db="EMBL/GenBank/DDBJ databases">
        <title>Genome and transcriptome analyses reveal genes involved in the formation of fine ridges on petal epidermal cells in Hibiscus trionum.</title>
        <authorList>
            <person name="Koshimizu S."/>
            <person name="Masuda S."/>
            <person name="Ishii T."/>
            <person name="Shirasu K."/>
            <person name="Hoshino A."/>
            <person name="Arita M."/>
        </authorList>
    </citation>
    <scope>NUCLEOTIDE SEQUENCE</scope>
    <source>
        <strain evidence="3">Hamamatsu line</strain>
    </source>
</reference>
<evidence type="ECO:0008006" key="5">
    <source>
        <dbReference type="Google" id="ProtNLM"/>
    </source>
</evidence>
<evidence type="ECO:0000313" key="4">
    <source>
        <dbReference type="Proteomes" id="UP001165190"/>
    </source>
</evidence>
<keyword evidence="4" id="KW-1185">Reference proteome</keyword>
<dbReference type="CDD" id="cd01837">
    <property type="entry name" value="SGNH_plant_lipase_like"/>
    <property type="match status" value="1"/>
</dbReference>
<evidence type="ECO:0000256" key="1">
    <source>
        <dbReference type="ARBA" id="ARBA00008668"/>
    </source>
</evidence>
<organism evidence="3 4">
    <name type="scientific">Hibiscus trionum</name>
    <name type="common">Flower of an hour</name>
    <dbReference type="NCBI Taxonomy" id="183268"/>
    <lineage>
        <taxon>Eukaryota</taxon>
        <taxon>Viridiplantae</taxon>
        <taxon>Streptophyta</taxon>
        <taxon>Embryophyta</taxon>
        <taxon>Tracheophyta</taxon>
        <taxon>Spermatophyta</taxon>
        <taxon>Magnoliopsida</taxon>
        <taxon>eudicotyledons</taxon>
        <taxon>Gunneridae</taxon>
        <taxon>Pentapetalae</taxon>
        <taxon>rosids</taxon>
        <taxon>malvids</taxon>
        <taxon>Malvales</taxon>
        <taxon>Malvaceae</taxon>
        <taxon>Malvoideae</taxon>
        <taxon>Hibiscus</taxon>
    </lineage>
</organism>
<dbReference type="GO" id="GO:0016788">
    <property type="term" value="F:hydrolase activity, acting on ester bonds"/>
    <property type="evidence" value="ECO:0007669"/>
    <property type="project" value="InterPro"/>
</dbReference>
<dbReference type="InterPro" id="IPR001087">
    <property type="entry name" value="GDSL"/>
</dbReference>
<dbReference type="InterPro" id="IPR035669">
    <property type="entry name" value="SGNH_plant_lipase-like"/>
</dbReference>
<accession>A0A9W7HF41</accession>
<dbReference type="PANTHER" id="PTHR45642:SF120">
    <property type="entry name" value="GDSL-LIKE LIPASE_ACYLHYDROLASE"/>
    <property type="match status" value="1"/>
</dbReference>
<dbReference type="AlphaFoldDB" id="A0A9W7HF41"/>
<feature type="chain" id="PRO_5040947734" description="GDSL esterase/lipase" evidence="2">
    <location>
        <begin position="22"/>
        <end position="312"/>
    </location>
</feature>
<dbReference type="EMBL" id="BSYR01000011">
    <property type="protein sequence ID" value="GMI75728.1"/>
    <property type="molecule type" value="Genomic_DNA"/>
</dbReference>
<dbReference type="InterPro" id="IPR050592">
    <property type="entry name" value="GDSL_lipolytic_enzyme"/>
</dbReference>
<gene>
    <name evidence="3" type="ORF">HRI_001242100</name>
</gene>
<evidence type="ECO:0000313" key="3">
    <source>
        <dbReference type="EMBL" id="GMI75728.1"/>
    </source>
</evidence>
<dbReference type="Gene3D" id="3.40.50.1110">
    <property type="entry name" value="SGNH hydrolase"/>
    <property type="match status" value="1"/>
</dbReference>
<comment type="similarity">
    <text evidence="1">Belongs to the 'GDSL' lipolytic enzyme family.</text>
</comment>
<dbReference type="InterPro" id="IPR036514">
    <property type="entry name" value="SGNH_hydro_sf"/>
</dbReference>
<name>A0A9W7HF41_HIBTR</name>
<sequence length="312" mass="34983">MATSKLFIVVLLLIYMASINACSSATTLAQPPPPPPKVPAIIVFGDSTVDAGNNNYINTVAKANMPPYGINFPGHVPTGRFSDGKLVTDFIASFLRIKDEVPPFLKPDLSENELKTGVSFASAATGFDDVITKLFNVLPLSKQIEMFKTYIDKLQGIVGKNQTKSIIGEALIIISTGSNDFLFNFFNIPIRRLEFDTVGYQRFLLRKQQDFLHELYELGCRKMLVVGLPPIGCLPIQMTFRFGVQTNRECLEDENSDAQSYNKKLAHLLPELQAKLHRSKIVYADIYEPLFDMIIHPQQYGNLLNHFLTLFD</sequence>
<keyword evidence="2" id="KW-0732">Signal</keyword>
<dbReference type="PANTHER" id="PTHR45642">
    <property type="entry name" value="GDSL ESTERASE/LIPASE EXL3"/>
    <property type="match status" value="1"/>
</dbReference>
<comment type="caution">
    <text evidence="3">The sequence shown here is derived from an EMBL/GenBank/DDBJ whole genome shotgun (WGS) entry which is preliminary data.</text>
</comment>
<dbReference type="Proteomes" id="UP001165190">
    <property type="component" value="Unassembled WGS sequence"/>
</dbReference>
<dbReference type="OrthoDB" id="1600564at2759"/>